<dbReference type="Proteomes" id="UP000233491">
    <property type="component" value="Unassembled WGS sequence"/>
</dbReference>
<evidence type="ECO:0000313" key="1">
    <source>
        <dbReference type="EMBL" id="PKR89077.1"/>
    </source>
</evidence>
<accession>A0A1I4WHZ7</accession>
<dbReference type="Pfam" id="PF10987">
    <property type="entry name" value="DUF2806"/>
    <property type="match status" value="1"/>
</dbReference>
<sequence>MDSRVSVSYQTLTTFDVKIRGANTVTDEQPNLPAQIASALVSIPKALTPGVIKALDRLLGAAVDIPVAWLAQKKAQIEAQTESYKLVEAAIANTVATSAGADPETAHRAMNVLIRKEYRKQMNREAVAAAMVEDLREHLTANEDGSAPQATGELDEDWLNVFERYAEDASSERLQGLWGRVLAGEIRGPGRFSTRTLRFLSEFSQADASTFEAFSKTAFGEFAPKQLAKPADIADITGLINMESCGLIQGASGLGLRRTMTFNNHGYVFLKEGDIYIVLKGNTNTTIDHECIALTPLGQELLPLVTSRNARDTARVVARSLRTPLIHECYIGVGAGLGNGNKIQFTELLWRNDTPDPQILDGEATPTIV</sequence>
<reference evidence="1 2" key="1">
    <citation type="submission" date="2017-12" db="EMBL/GenBank/DDBJ databases">
        <title>Anaerobic carbon monoxide metabolism by Pleomorphomonas carboxyditropha sp. nov., a new mesophilic hydrogenogenic carboxidotroph.</title>
        <authorList>
            <person name="Esquivel-Elizondo S."/>
            <person name="Krajmalnik-Brown R."/>
        </authorList>
    </citation>
    <scope>NUCLEOTIDE SEQUENCE [LARGE SCALE GENOMIC DNA]</scope>
    <source>
        <strain evidence="1 2">R5-392</strain>
    </source>
</reference>
<dbReference type="OrthoDB" id="886161at2"/>
<proteinExistence type="predicted"/>
<dbReference type="EMBL" id="PJNW01000008">
    <property type="protein sequence ID" value="PKR89077.1"/>
    <property type="molecule type" value="Genomic_DNA"/>
</dbReference>
<comment type="caution">
    <text evidence="1">The sequence shown here is derived from an EMBL/GenBank/DDBJ whole genome shotgun (WGS) entry which is preliminary data.</text>
</comment>
<gene>
    <name evidence="1" type="ORF">CXZ10_11205</name>
</gene>
<name>A0A1I4WHZ7_9HYPH</name>
<evidence type="ECO:0000313" key="2">
    <source>
        <dbReference type="Proteomes" id="UP000233491"/>
    </source>
</evidence>
<dbReference type="AlphaFoldDB" id="A0A1I4WHZ7"/>
<dbReference type="InterPro" id="IPR021254">
    <property type="entry name" value="DUF2806"/>
</dbReference>
<organism evidence="1 2">
    <name type="scientific">Pleomorphomonas diazotrophica</name>
    <dbReference type="NCBI Taxonomy" id="1166257"/>
    <lineage>
        <taxon>Bacteria</taxon>
        <taxon>Pseudomonadati</taxon>
        <taxon>Pseudomonadota</taxon>
        <taxon>Alphaproteobacteria</taxon>
        <taxon>Hyphomicrobiales</taxon>
        <taxon>Pleomorphomonadaceae</taxon>
        <taxon>Pleomorphomonas</taxon>
    </lineage>
</organism>
<protein>
    <recommendedName>
        <fullName evidence="3">DUF2806 domain-containing protein</fullName>
    </recommendedName>
</protein>
<evidence type="ECO:0008006" key="3">
    <source>
        <dbReference type="Google" id="ProtNLM"/>
    </source>
</evidence>
<keyword evidence="2" id="KW-1185">Reference proteome</keyword>